<keyword evidence="3" id="KW-1185">Reference proteome</keyword>
<organism evidence="2 3">
    <name type="scientific">Leptospira weilii str. UI 13098</name>
    <dbReference type="NCBI Taxonomy" id="1088542"/>
    <lineage>
        <taxon>Bacteria</taxon>
        <taxon>Pseudomonadati</taxon>
        <taxon>Spirochaetota</taxon>
        <taxon>Spirochaetia</taxon>
        <taxon>Leptospirales</taxon>
        <taxon>Leptospiraceae</taxon>
        <taxon>Leptospira</taxon>
    </lineage>
</organism>
<dbReference type="Proteomes" id="UP000012118">
    <property type="component" value="Unassembled WGS sequence"/>
</dbReference>
<protein>
    <submittedName>
        <fullName evidence="2">Uncharacterized protein</fullName>
    </submittedName>
</protein>
<name>M6Q6R4_9LEPT</name>
<evidence type="ECO:0000313" key="3">
    <source>
        <dbReference type="Proteomes" id="UP000012118"/>
    </source>
</evidence>
<feature type="transmembrane region" description="Helical" evidence="1">
    <location>
        <begin position="104"/>
        <end position="122"/>
    </location>
</feature>
<proteinExistence type="predicted"/>
<evidence type="ECO:0000256" key="1">
    <source>
        <dbReference type="SAM" id="Phobius"/>
    </source>
</evidence>
<dbReference type="RefSeq" id="WP_004502808.1">
    <property type="nucleotide sequence ID" value="NZ_AHNU02000034.1"/>
</dbReference>
<keyword evidence="1" id="KW-1133">Transmembrane helix</keyword>
<keyword evidence="1" id="KW-0472">Membrane</keyword>
<dbReference type="EMBL" id="AHNU02000034">
    <property type="protein sequence ID" value="EMN91301.1"/>
    <property type="molecule type" value="Genomic_DNA"/>
</dbReference>
<reference evidence="2 3" key="1">
    <citation type="submission" date="2013-01" db="EMBL/GenBank/DDBJ databases">
        <authorList>
            <person name="Harkins D.M."/>
            <person name="Durkin A.S."/>
            <person name="Brinkac L.M."/>
            <person name="Haft D.H."/>
            <person name="Selengut J.D."/>
            <person name="Sanka R."/>
            <person name="DePew J."/>
            <person name="Purushe J."/>
            <person name="Chanthongthip A."/>
            <person name="Lattana O."/>
            <person name="Phetsouvanh R."/>
            <person name="Newton P.N."/>
            <person name="Vinetz J.M."/>
            <person name="Sutton G.G."/>
            <person name="Nierman W.C."/>
            <person name="Fouts D.E."/>
        </authorList>
    </citation>
    <scope>NUCLEOTIDE SEQUENCE [LARGE SCALE GENOMIC DNA]</scope>
    <source>
        <strain evidence="2 3">UI 13098</strain>
    </source>
</reference>
<sequence>MKKTSINSEDIINQIIRNGGYIIENRKNKITFRGLFLKLKWFFLIDYPIHWNCLRDVYHLILYKCRANNFYIVINFFHIIILNLIYFFLLISFSIFWFSGAANYFFTFFILTFLFFILKTIWEVWYVKKGIRNIVNL</sequence>
<comment type="caution">
    <text evidence="2">The sequence shown here is derived from an EMBL/GenBank/DDBJ whole genome shotgun (WGS) entry which is preliminary data.</text>
</comment>
<dbReference type="AlphaFoldDB" id="M6Q6R4"/>
<keyword evidence="1" id="KW-0812">Transmembrane</keyword>
<evidence type="ECO:0000313" key="2">
    <source>
        <dbReference type="EMBL" id="EMN91301.1"/>
    </source>
</evidence>
<gene>
    <name evidence="2" type="ORF">LEP1GSC108_3313</name>
</gene>
<feature type="transmembrane region" description="Helical" evidence="1">
    <location>
        <begin position="70"/>
        <end position="98"/>
    </location>
</feature>
<accession>M6Q6R4</accession>